<dbReference type="EMBL" id="JBBGAZ010000015">
    <property type="protein sequence ID" value="MEJ5219989.1"/>
    <property type="molecule type" value="Genomic_DNA"/>
</dbReference>
<dbReference type="Proteomes" id="UP001368270">
    <property type="component" value="Unassembled WGS sequence"/>
</dbReference>
<feature type="transmembrane region" description="Helical" evidence="1">
    <location>
        <begin position="6"/>
        <end position="23"/>
    </location>
</feature>
<keyword evidence="1" id="KW-0812">Transmembrane</keyword>
<keyword evidence="1" id="KW-0472">Membrane</keyword>
<keyword evidence="1" id="KW-1133">Transmembrane helix</keyword>
<comment type="caution">
    <text evidence="2">The sequence shown here is derived from an EMBL/GenBank/DDBJ whole genome shotgun (WGS) entry which is preliminary data.</text>
</comment>
<organism evidence="2 3">
    <name type="scientific">Cognatishimia coralii</name>
    <dbReference type="NCBI Taxonomy" id="3083254"/>
    <lineage>
        <taxon>Bacteria</taxon>
        <taxon>Pseudomonadati</taxon>
        <taxon>Pseudomonadota</taxon>
        <taxon>Alphaproteobacteria</taxon>
        <taxon>Rhodobacterales</taxon>
        <taxon>Paracoccaceae</taxon>
        <taxon>Cognatishimia</taxon>
    </lineage>
</organism>
<evidence type="ECO:0000313" key="2">
    <source>
        <dbReference type="EMBL" id="MEJ5219989.1"/>
    </source>
</evidence>
<dbReference type="RefSeq" id="WP_339404643.1">
    <property type="nucleotide sequence ID" value="NZ_JBBGAZ010000015.1"/>
</dbReference>
<evidence type="ECO:0000256" key="1">
    <source>
        <dbReference type="SAM" id="Phobius"/>
    </source>
</evidence>
<gene>
    <name evidence="2" type="ORF">WG622_17170</name>
</gene>
<keyword evidence="3" id="KW-1185">Reference proteome</keyword>
<evidence type="ECO:0000313" key="3">
    <source>
        <dbReference type="Proteomes" id="UP001368270"/>
    </source>
</evidence>
<accession>A0ABU8QKP8</accession>
<name>A0ABU8QKP8_9RHOB</name>
<reference evidence="2 3" key="1">
    <citation type="submission" date="2024-03" db="EMBL/GenBank/DDBJ databases">
        <title>Cognatishimia coralii sp. nov., a marine bacterium isolated from coral surrounding seawater.</title>
        <authorList>
            <person name="Liu X."/>
            <person name="Liu S."/>
            <person name="Sun H."/>
            <person name="Zhang Y."/>
        </authorList>
    </citation>
    <scope>NUCLEOTIDE SEQUENCE [LARGE SCALE GENOMIC DNA]</scope>
    <source>
        <strain evidence="2 3">D5M38</strain>
    </source>
</reference>
<sequence length="85" mass="9782">MEVLFIVGPLVGFLLFIAFRDIWRNRVRGKALEQDESGRWVWIDESGRKTIDNYYVPDTRGGSGTSDYSTGCCHVNRRVGWQGRN</sequence>
<protein>
    <submittedName>
        <fullName evidence="2">Uncharacterized protein</fullName>
    </submittedName>
</protein>
<proteinExistence type="predicted"/>